<comment type="subcellular location">
    <subcellularLocation>
        <location evidence="1">Nucleus</location>
    </subcellularLocation>
</comment>
<dbReference type="InterPro" id="IPR039845">
    <property type="entry name" value="FAM192A"/>
</dbReference>
<keyword evidence="2" id="KW-0539">Nucleus</keyword>
<evidence type="ECO:0000313" key="6">
    <source>
        <dbReference type="Proteomes" id="UP000660262"/>
    </source>
</evidence>
<accession>A0A830HP43</accession>
<feature type="compositionally biased region" description="Basic and acidic residues" evidence="3">
    <location>
        <begin position="131"/>
        <end position="150"/>
    </location>
</feature>
<feature type="compositionally biased region" description="Low complexity" evidence="3">
    <location>
        <begin position="168"/>
        <end position="190"/>
    </location>
</feature>
<evidence type="ECO:0000313" key="5">
    <source>
        <dbReference type="EMBL" id="GHP06787.1"/>
    </source>
</evidence>
<dbReference type="OrthoDB" id="75807at2759"/>
<reference evidence="5" key="1">
    <citation type="submission" date="2020-10" db="EMBL/GenBank/DDBJ databases">
        <title>Unveiling of a novel bifunctional photoreceptor, Dualchrome1, isolated from a cosmopolitan green alga.</title>
        <authorList>
            <person name="Suzuki S."/>
            <person name="Kawachi M."/>
        </authorList>
    </citation>
    <scope>NUCLEOTIDE SEQUENCE</scope>
    <source>
        <strain evidence="5">NIES 2893</strain>
    </source>
</reference>
<organism evidence="5 6">
    <name type="scientific">Pycnococcus provasolii</name>
    <dbReference type="NCBI Taxonomy" id="41880"/>
    <lineage>
        <taxon>Eukaryota</taxon>
        <taxon>Viridiplantae</taxon>
        <taxon>Chlorophyta</taxon>
        <taxon>Pseudoscourfieldiophyceae</taxon>
        <taxon>Pseudoscourfieldiales</taxon>
        <taxon>Pycnococcaceae</taxon>
        <taxon>Pycnococcus</taxon>
    </lineage>
</organism>
<gene>
    <name evidence="5" type="ORF">PPROV_000553100</name>
</gene>
<dbReference type="PANTHER" id="PTHR13495:SF0">
    <property type="entry name" value="PSME3-INTERACTING PROTEIN"/>
    <property type="match status" value="1"/>
</dbReference>
<name>A0A830HP43_9CHLO</name>
<evidence type="ECO:0000259" key="4">
    <source>
        <dbReference type="Pfam" id="PF10187"/>
    </source>
</evidence>
<evidence type="ECO:0000256" key="1">
    <source>
        <dbReference type="ARBA" id="ARBA00004123"/>
    </source>
</evidence>
<feature type="domain" description="FAM192A/Fyv6 N-terminal" evidence="4">
    <location>
        <begin position="81"/>
        <end position="158"/>
    </location>
</feature>
<keyword evidence="6" id="KW-1185">Reference proteome</keyword>
<protein>
    <recommendedName>
        <fullName evidence="4">FAM192A/Fyv6 N-terminal domain-containing protein</fullName>
    </recommendedName>
</protein>
<dbReference type="GO" id="GO:0005634">
    <property type="term" value="C:nucleus"/>
    <property type="evidence" value="ECO:0007669"/>
    <property type="project" value="UniProtKB-SubCell"/>
</dbReference>
<sequence length="229" mass="24452">MEPGPDSSGQGVPLVHARPAAPPALAQQQQQSTSRPSRSVFPSKFAAQAEADASALRDSVLGATGGRKFVTEGSKVAPAGEEPAETGTGRYNSLAEALEKQKEAKQSEYEERGRLMKQGANKPLEEDEVEFLDHTREEDAARERATKRREEEELRHFRALRALHDLDASTAHPQAAPAAPAATARAPPSLAPRVRVVKRVAKDQPAAEVKAAALSSLVAAYGSDSDDDD</sequence>
<proteinExistence type="predicted"/>
<evidence type="ECO:0000256" key="3">
    <source>
        <dbReference type="SAM" id="MobiDB-lite"/>
    </source>
</evidence>
<feature type="region of interest" description="Disordered" evidence="3">
    <location>
        <begin position="1"/>
        <end position="42"/>
    </location>
</feature>
<feature type="compositionally biased region" description="Basic and acidic residues" evidence="3">
    <location>
        <begin position="97"/>
        <end position="114"/>
    </location>
</feature>
<dbReference type="AlphaFoldDB" id="A0A830HP43"/>
<dbReference type="Proteomes" id="UP000660262">
    <property type="component" value="Unassembled WGS sequence"/>
</dbReference>
<dbReference type="Pfam" id="PF10187">
    <property type="entry name" value="FAM192A_Fyv6_N"/>
    <property type="match status" value="1"/>
</dbReference>
<feature type="region of interest" description="Disordered" evidence="3">
    <location>
        <begin position="167"/>
        <end position="190"/>
    </location>
</feature>
<dbReference type="EMBL" id="BNJQ01000014">
    <property type="protein sequence ID" value="GHP06787.1"/>
    <property type="molecule type" value="Genomic_DNA"/>
</dbReference>
<evidence type="ECO:0000256" key="2">
    <source>
        <dbReference type="ARBA" id="ARBA00023242"/>
    </source>
</evidence>
<comment type="caution">
    <text evidence="5">The sequence shown here is derived from an EMBL/GenBank/DDBJ whole genome shotgun (WGS) entry which is preliminary data.</text>
</comment>
<feature type="compositionally biased region" description="Low complexity" evidence="3">
    <location>
        <begin position="17"/>
        <end position="39"/>
    </location>
</feature>
<dbReference type="PANTHER" id="PTHR13495">
    <property type="entry name" value="NEFA-INTERACTING NUCLEAR PROTEIN NIP30"/>
    <property type="match status" value="1"/>
</dbReference>
<feature type="region of interest" description="Disordered" evidence="3">
    <location>
        <begin position="72"/>
        <end position="150"/>
    </location>
</feature>
<dbReference type="InterPro" id="IPR019331">
    <property type="entry name" value="FAM192A/Fyv6_N"/>
</dbReference>